<evidence type="ECO:0000313" key="4">
    <source>
        <dbReference type="Proteomes" id="UP000279029"/>
    </source>
</evidence>
<dbReference type="InterPro" id="IPR028976">
    <property type="entry name" value="CheC-like_sf"/>
</dbReference>
<dbReference type="Proteomes" id="UP000279029">
    <property type="component" value="Chromosome"/>
</dbReference>
<dbReference type="InterPro" id="IPR038756">
    <property type="entry name" value="CheX-like"/>
</dbReference>
<dbReference type="AlphaFoldDB" id="A0A3P7S0D3"/>
<dbReference type="EMBL" id="LR130778">
    <property type="protein sequence ID" value="VDN48192.1"/>
    <property type="molecule type" value="Genomic_DNA"/>
</dbReference>
<dbReference type="KEGG" id="cbar:PATL70BA_2300"/>
<dbReference type="InterPro" id="IPR028051">
    <property type="entry name" value="CheX-like_dom"/>
</dbReference>
<dbReference type="SUPFAM" id="SSF103039">
    <property type="entry name" value="CheC-like"/>
    <property type="match status" value="1"/>
</dbReference>
<evidence type="ECO:0000259" key="2">
    <source>
        <dbReference type="Pfam" id="PF13690"/>
    </source>
</evidence>
<dbReference type="PANTHER" id="PTHR39452">
    <property type="entry name" value="CHEY-P PHOSPHATASE CHEX"/>
    <property type="match status" value="1"/>
</dbReference>
<dbReference type="GO" id="GO:0006935">
    <property type="term" value="P:chemotaxis"/>
    <property type="evidence" value="ECO:0007669"/>
    <property type="project" value="UniProtKB-KW"/>
</dbReference>
<evidence type="ECO:0000256" key="1">
    <source>
        <dbReference type="ARBA" id="ARBA00022500"/>
    </source>
</evidence>
<dbReference type="Pfam" id="PF13690">
    <property type="entry name" value="CheX"/>
    <property type="match status" value="1"/>
</dbReference>
<organism evidence="3 4">
    <name type="scientific">Petrocella atlantisensis</name>
    <dbReference type="NCBI Taxonomy" id="2173034"/>
    <lineage>
        <taxon>Bacteria</taxon>
        <taxon>Bacillati</taxon>
        <taxon>Bacillota</taxon>
        <taxon>Clostridia</taxon>
        <taxon>Lachnospirales</taxon>
        <taxon>Vallitaleaceae</taxon>
        <taxon>Petrocella</taxon>
    </lineage>
</organism>
<keyword evidence="4" id="KW-1185">Reference proteome</keyword>
<name>A0A3P7S0D3_9FIRM</name>
<dbReference type="RefSeq" id="WP_125137366.1">
    <property type="nucleotide sequence ID" value="NZ_LR130778.1"/>
</dbReference>
<sequence length="157" mass="16983">MANVEYINPFIAASKRVMKDFCNIDTEMGKPYLTKTVFEGDKFVILVGITGQLTGQVILSMSNETACNIASHMMMGMPVTELNDMAASAVSELANMILGNTATIFSTQGIIIDITPPSILVGKDMTITVSDSKTICVPLTYESDYALELNIAIKSKE</sequence>
<gene>
    <name evidence="3" type="ORF">PATL70BA_2300</name>
</gene>
<reference evidence="3 4" key="1">
    <citation type="submission" date="2018-09" db="EMBL/GenBank/DDBJ databases">
        <authorList>
            <person name="Postec A."/>
        </authorList>
    </citation>
    <scope>NUCLEOTIDE SEQUENCE [LARGE SCALE GENOMIC DNA]</scope>
    <source>
        <strain evidence="3">70B-A</strain>
    </source>
</reference>
<dbReference type="Gene3D" id="3.40.1550.10">
    <property type="entry name" value="CheC-like"/>
    <property type="match status" value="1"/>
</dbReference>
<accession>A0A3P7S0D3</accession>
<feature type="domain" description="Chemotaxis phosphatase CheX-like" evidence="2">
    <location>
        <begin position="44"/>
        <end position="139"/>
    </location>
</feature>
<keyword evidence="1" id="KW-0145">Chemotaxis</keyword>
<dbReference type="OrthoDB" id="9788100at2"/>
<protein>
    <submittedName>
        <fullName evidence="3">Chemotaxis protein CheX</fullName>
    </submittedName>
</protein>
<dbReference type="PANTHER" id="PTHR39452:SF1">
    <property type="entry name" value="CHEY-P PHOSPHATASE CHEX"/>
    <property type="match status" value="1"/>
</dbReference>
<proteinExistence type="predicted"/>
<dbReference type="CDD" id="cd17906">
    <property type="entry name" value="CheX"/>
    <property type="match status" value="1"/>
</dbReference>
<evidence type="ECO:0000313" key="3">
    <source>
        <dbReference type="EMBL" id="VDN48192.1"/>
    </source>
</evidence>